<dbReference type="HOGENOM" id="CLU_511251_0_0_1"/>
<feature type="region of interest" description="Disordered" evidence="1">
    <location>
        <begin position="16"/>
        <end position="79"/>
    </location>
</feature>
<dbReference type="AlphaFoldDB" id="T1ISB6"/>
<reference evidence="4" key="2">
    <citation type="submission" date="2015-02" db="UniProtKB">
        <authorList>
            <consortium name="EnsemblMetazoa"/>
        </authorList>
    </citation>
    <scope>IDENTIFICATION</scope>
</reference>
<dbReference type="EMBL" id="JH431429">
    <property type="status" value="NOT_ANNOTATED_CDS"/>
    <property type="molecule type" value="Genomic_DNA"/>
</dbReference>
<protein>
    <recommendedName>
        <fullName evidence="3">ZP domain-containing protein</fullName>
    </recommendedName>
</protein>
<dbReference type="STRING" id="126957.T1ISB6"/>
<feature type="domain" description="ZP" evidence="3">
    <location>
        <begin position="182"/>
        <end position="434"/>
    </location>
</feature>
<evidence type="ECO:0000313" key="4">
    <source>
        <dbReference type="EnsemblMetazoa" id="SMAR003982-PA"/>
    </source>
</evidence>
<feature type="compositionally biased region" description="Pro residues" evidence="1">
    <location>
        <begin position="50"/>
        <end position="60"/>
    </location>
</feature>
<evidence type="ECO:0000256" key="1">
    <source>
        <dbReference type="SAM" id="MobiDB-lite"/>
    </source>
</evidence>
<name>T1ISB6_STRMM</name>
<dbReference type="PANTHER" id="PTHR46560">
    <property type="entry name" value="CYPHER, ISOFORM B"/>
    <property type="match status" value="1"/>
</dbReference>
<dbReference type="PANTHER" id="PTHR46560:SF4">
    <property type="entry name" value="DUSKY"/>
    <property type="match status" value="1"/>
</dbReference>
<reference evidence="5" key="1">
    <citation type="submission" date="2011-05" db="EMBL/GenBank/DDBJ databases">
        <authorList>
            <person name="Richards S.R."/>
            <person name="Qu J."/>
            <person name="Jiang H."/>
            <person name="Jhangiani S.N."/>
            <person name="Agravi P."/>
            <person name="Goodspeed R."/>
            <person name="Gross S."/>
            <person name="Mandapat C."/>
            <person name="Jackson L."/>
            <person name="Mathew T."/>
            <person name="Pu L."/>
            <person name="Thornton R."/>
            <person name="Saada N."/>
            <person name="Wilczek-Boney K.B."/>
            <person name="Lee S."/>
            <person name="Kovar C."/>
            <person name="Wu Y."/>
            <person name="Scherer S.E."/>
            <person name="Worley K.C."/>
            <person name="Muzny D.M."/>
            <person name="Gibbs R."/>
        </authorList>
    </citation>
    <scope>NUCLEOTIDE SEQUENCE</scope>
    <source>
        <strain evidence="5">Brora</strain>
    </source>
</reference>
<feature type="transmembrane region" description="Helical" evidence="2">
    <location>
        <begin position="488"/>
        <end position="512"/>
    </location>
</feature>
<dbReference type="PhylomeDB" id="T1ISB6"/>
<evidence type="ECO:0000256" key="2">
    <source>
        <dbReference type="SAM" id="Phobius"/>
    </source>
</evidence>
<keyword evidence="2" id="KW-1133">Transmembrane helix</keyword>
<dbReference type="PROSITE" id="PS51034">
    <property type="entry name" value="ZP_2"/>
    <property type="match status" value="1"/>
</dbReference>
<keyword evidence="5" id="KW-1185">Reference proteome</keyword>
<evidence type="ECO:0000313" key="5">
    <source>
        <dbReference type="Proteomes" id="UP000014500"/>
    </source>
</evidence>
<sequence length="533" mass="59029">MYIAYIHKFPYGERRVAAAKPKKKSANYPDVEPDPYGPIPDIEIYLPQQPQQPQPQPPTQPGIKIPQPAPPPRPIHPQQIYVPVPEDISTPHIPIPDHTQGLIIDTSGPYFPPSPISPLLPIPPTKQPQPVHPPSPVSPLLPISPVHPLLPVSPFPPTKPDNNIYEVMQAGEMAQLIAIDVVCAMTSMRIHIVFDRIYDGVIYSKGFFGDQSCHFVPWGSGRDEYEFEVTLDKCGTQFIDNMASGGTAFLENTLLLQNEPGIQEMWDMARRVQCTWEGKMDHSVATAFEVDMLDTISVAYSGDDISAEMSVIVGRGPFGQPAQGLIRIGESLSIVISVFGSGEMDIHIHDCIAHDGDKSKALQLSDADGCIVKKKLMGAWQFTRETGNTGASLIAHANLKAFRFPDKTDVYLECGLEICKEQCPNFCPEYPSIDFRSLPRAKRNVDSDPRDATLVRTFRVIDESVDNNSSVLLFDKNSRHLGDFCVSILGFSLGLTFVVLLSFLALIAVFVCTRMMRKRNTQAALCKHKQGNF</sequence>
<dbReference type="SMART" id="SM00241">
    <property type="entry name" value="ZP"/>
    <property type="match status" value="1"/>
</dbReference>
<dbReference type="EnsemblMetazoa" id="SMAR003982-RA">
    <property type="protein sequence ID" value="SMAR003982-PA"/>
    <property type="gene ID" value="SMAR003982"/>
</dbReference>
<keyword evidence="2" id="KW-0812">Transmembrane</keyword>
<dbReference type="OMA" id="ANISPYY"/>
<proteinExistence type="predicted"/>
<dbReference type="InterPro" id="IPR001507">
    <property type="entry name" value="ZP_dom"/>
</dbReference>
<dbReference type="InterPro" id="IPR055355">
    <property type="entry name" value="ZP-C"/>
</dbReference>
<dbReference type="Pfam" id="PF00100">
    <property type="entry name" value="Zona_pellucida"/>
    <property type="match status" value="1"/>
</dbReference>
<dbReference type="Proteomes" id="UP000014500">
    <property type="component" value="Unassembled WGS sequence"/>
</dbReference>
<evidence type="ECO:0000259" key="3">
    <source>
        <dbReference type="PROSITE" id="PS51034"/>
    </source>
</evidence>
<accession>T1ISB6</accession>
<organism evidence="4 5">
    <name type="scientific">Strigamia maritima</name>
    <name type="common">European centipede</name>
    <name type="synonym">Geophilus maritimus</name>
    <dbReference type="NCBI Taxonomy" id="126957"/>
    <lineage>
        <taxon>Eukaryota</taxon>
        <taxon>Metazoa</taxon>
        <taxon>Ecdysozoa</taxon>
        <taxon>Arthropoda</taxon>
        <taxon>Myriapoda</taxon>
        <taxon>Chilopoda</taxon>
        <taxon>Pleurostigmophora</taxon>
        <taxon>Geophilomorpha</taxon>
        <taxon>Linotaeniidae</taxon>
        <taxon>Strigamia</taxon>
    </lineage>
</organism>
<dbReference type="eggNOG" id="ENOG502QVRX">
    <property type="taxonomic scope" value="Eukaryota"/>
</dbReference>
<keyword evidence="2" id="KW-0472">Membrane</keyword>